<protein>
    <submittedName>
        <fullName evidence="4">Iron-containing alcohol dehydrogenase</fullName>
    </submittedName>
</protein>
<dbReference type="Gene3D" id="3.40.50.1970">
    <property type="match status" value="1"/>
</dbReference>
<dbReference type="GO" id="GO:0046872">
    <property type="term" value="F:metal ion binding"/>
    <property type="evidence" value="ECO:0007669"/>
    <property type="project" value="InterPro"/>
</dbReference>
<feature type="domain" description="Alcohol dehydrogenase iron-type/glycerol dehydrogenase GldA" evidence="2">
    <location>
        <begin position="27"/>
        <end position="193"/>
    </location>
</feature>
<proteinExistence type="predicted"/>
<evidence type="ECO:0000256" key="1">
    <source>
        <dbReference type="ARBA" id="ARBA00023002"/>
    </source>
</evidence>
<dbReference type="PROSITE" id="PS00060">
    <property type="entry name" value="ADH_IRON_2"/>
    <property type="match status" value="1"/>
</dbReference>
<name>W0FJT7_9BACT</name>
<dbReference type="Gene3D" id="1.20.1090.10">
    <property type="entry name" value="Dehydroquinate synthase-like - alpha domain"/>
    <property type="match status" value="1"/>
</dbReference>
<evidence type="ECO:0000313" key="4">
    <source>
        <dbReference type="EMBL" id="AHF25166.1"/>
    </source>
</evidence>
<organism evidence="4">
    <name type="scientific">uncultured bacterium Contig87</name>
    <dbReference type="NCBI Taxonomy" id="1393621"/>
    <lineage>
        <taxon>Bacteria</taxon>
        <taxon>environmental samples</taxon>
    </lineage>
</organism>
<dbReference type="InterPro" id="IPR056798">
    <property type="entry name" value="ADH_Fe_C"/>
</dbReference>
<evidence type="ECO:0000259" key="3">
    <source>
        <dbReference type="Pfam" id="PF25137"/>
    </source>
</evidence>
<dbReference type="AlphaFoldDB" id="W0FJT7"/>
<dbReference type="PANTHER" id="PTHR11496:SF83">
    <property type="entry name" value="HYDROXYACID-OXOACID TRANSHYDROGENASE, MITOCHONDRIAL"/>
    <property type="match status" value="1"/>
</dbReference>
<dbReference type="Pfam" id="PF00465">
    <property type="entry name" value="Fe-ADH"/>
    <property type="match status" value="1"/>
</dbReference>
<accession>W0FJT7</accession>
<sequence length="402" mass="43238">MPFYLGRKAIRKVPGAVIKAAPIPRPDLIQGFGTREEAGKICEDAGFGSVLLVTDQTLYGLGLHEKVVSSLEQHSVKCSVFHDIHSEPTADIVKAGRAAAVACEADCVIALGGGSVLDSSKIIAASARHPQLPLRHYLHKFAIVEGGSLPMINIPSTAGTGAECTVGAVIKKRSGTKNSTVLIGLNVASVILDSELLINAPKSVTAWCAIDALSHGMEGLLADVGSTDEDIRKSRECVRLILENLPLLLDDPKNTEARQATLLAAHYGGNAINTQLAGYVHAFAHSIGALYHIPHGKAIAWCLIPVMKAQEYQRYGEMAELARHCGLAGDSDSQEEAADKLITAIRELLDRCGLEKKCEALREKDYAKLTRMINADSINYSPSRTLTDSEIKMLLDQIRRGY</sequence>
<dbReference type="FunFam" id="3.40.50.1970:FF:000003">
    <property type="entry name" value="Alcohol dehydrogenase, iron-containing"/>
    <property type="match status" value="1"/>
</dbReference>
<evidence type="ECO:0000259" key="2">
    <source>
        <dbReference type="Pfam" id="PF00465"/>
    </source>
</evidence>
<dbReference type="GO" id="GO:0004022">
    <property type="term" value="F:alcohol dehydrogenase (NAD+) activity"/>
    <property type="evidence" value="ECO:0007669"/>
    <property type="project" value="TreeGrafter"/>
</dbReference>
<dbReference type="EMBL" id="KC246822">
    <property type="protein sequence ID" value="AHF25166.1"/>
    <property type="molecule type" value="Genomic_DNA"/>
</dbReference>
<feature type="domain" description="Fe-containing alcohol dehydrogenase-like C-terminal" evidence="3">
    <location>
        <begin position="206"/>
        <end position="396"/>
    </location>
</feature>
<reference evidence="4" key="1">
    <citation type="journal article" date="2013" name="PLoS ONE">
        <title>Metagenomic insights into the carbohydrate-active enzymes carried by the microorganisms adhering to solid digesta in the rumen of cows.</title>
        <authorList>
            <person name="Wang L."/>
            <person name="Hatem A."/>
            <person name="Catalyurek U.V."/>
            <person name="Morrison M."/>
            <person name="Yu Z."/>
        </authorList>
    </citation>
    <scope>NUCLEOTIDE SEQUENCE</scope>
</reference>
<dbReference type="Pfam" id="PF25137">
    <property type="entry name" value="ADH_Fe_C"/>
    <property type="match status" value="1"/>
</dbReference>
<dbReference type="SUPFAM" id="SSF56796">
    <property type="entry name" value="Dehydroquinate synthase-like"/>
    <property type="match status" value="1"/>
</dbReference>
<dbReference type="InterPro" id="IPR018211">
    <property type="entry name" value="ADH_Fe_CS"/>
</dbReference>
<dbReference type="InterPro" id="IPR039697">
    <property type="entry name" value="Alcohol_dehydrogenase_Fe"/>
</dbReference>
<dbReference type="PANTHER" id="PTHR11496">
    <property type="entry name" value="ALCOHOL DEHYDROGENASE"/>
    <property type="match status" value="1"/>
</dbReference>
<keyword evidence="1" id="KW-0560">Oxidoreductase</keyword>
<dbReference type="InterPro" id="IPR001670">
    <property type="entry name" value="ADH_Fe/GldA"/>
</dbReference>